<dbReference type="CDD" id="cd00887">
    <property type="entry name" value="MoeA"/>
    <property type="match status" value="1"/>
</dbReference>
<dbReference type="NCBIfam" id="TIGR00177">
    <property type="entry name" value="molyb_syn"/>
    <property type="match status" value="1"/>
</dbReference>
<evidence type="ECO:0000256" key="1">
    <source>
        <dbReference type="ARBA" id="ARBA00002901"/>
    </source>
</evidence>
<dbReference type="Gene3D" id="3.90.105.10">
    <property type="entry name" value="Molybdopterin biosynthesis moea protein, domain 2"/>
    <property type="match status" value="1"/>
</dbReference>
<protein>
    <recommendedName>
        <fullName evidence="6">Molybdopterin molybdenumtransferase</fullName>
        <ecNumber evidence="6">2.10.1.1</ecNumber>
    </recommendedName>
</protein>
<evidence type="ECO:0000256" key="4">
    <source>
        <dbReference type="ARBA" id="ARBA00023150"/>
    </source>
</evidence>
<dbReference type="AlphaFoldDB" id="A0A2U3QHE7"/>
<evidence type="ECO:0000256" key="2">
    <source>
        <dbReference type="ARBA" id="ARBA00005046"/>
    </source>
</evidence>
<dbReference type="Pfam" id="PF00994">
    <property type="entry name" value="MoCF_biosynth"/>
    <property type="match status" value="1"/>
</dbReference>
<dbReference type="InterPro" id="IPR036135">
    <property type="entry name" value="MoeA_linker/N_sf"/>
</dbReference>
<dbReference type="Proteomes" id="UP000245125">
    <property type="component" value="Unassembled WGS sequence"/>
</dbReference>
<dbReference type="FunFam" id="2.40.340.10:FF:000005">
    <property type="entry name" value="Molybdopterin molybdenumtransferase MoeA"/>
    <property type="match status" value="1"/>
</dbReference>
<comment type="cofactor">
    <cofactor evidence="6">
        <name>Mg(2+)</name>
        <dbReference type="ChEBI" id="CHEBI:18420"/>
    </cofactor>
</comment>
<dbReference type="Gene3D" id="2.40.340.10">
    <property type="entry name" value="MoeA, C-terminal, domain IV"/>
    <property type="match status" value="1"/>
</dbReference>
<reference evidence="9" key="1">
    <citation type="submission" date="2018-03" db="EMBL/GenBank/DDBJ databases">
        <authorList>
            <person name="Zecchin S."/>
        </authorList>
    </citation>
    <scope>NUCLEOTIDE SEQUENCE [LARGE SCALE GENOMIC DNA]</scope>
</reference>
<name>A0A2U3QHE7_9BACT</name>
<gene>
    <name evidence="8" type="ORF">NBG4_340009</name>
</gene>
<keyword evidence="6" id="KW-0460">Magnesium</keyword>
<dbReference type="PANTHER" id="PTHR10192:SF16">
    <property type="entry name" value="MOLYBDOPTERIN MOLYBDENUMTRANSFERASE"/>
    <property type="match status" value="1"/>
</dbReference>
<dbReference type="SMART" id="SM00852">
    <property type="entry name" value="MoCF_biosynth"/>
    <property type="match status" value="1"/>
</dbReference>
<accession>A0A2U3QHE7</accession>
<dbReference type="GO" id="GO:0061599">
    <property type="term" value="F:molybdopterin molybdotransferase activity"/>
    <property type="evidence" value="ECO:0007669"/>
    <property type="project" value="UniProtKB-UniRule"/>
</dbReference>
<evidence type="ECO:0000313" key="9">
    <source>
        <dbReference type="Proteomes" id="UP000245125"/>
    </source>
</evidence>
<dbReference type="InterPro" id="IPR005111">
    <property type="entry name" value="MoeA_C_domain_IV"/>
</dbReference>
<dbReference type="PANTHER" id="PTHR10192">
    <property type="entry name" value="MOLYBDOPTERIN BIOSYNTHESIS PROTEIN"/>
    <property type="match status" value="1"/>
</dbReference>
<evidence type="ECO:0000259" key="7">
    <source>
        <dbReference type="SMART" id="SM00852"/>
    </source>
</evidence>
<dbReference type="GO" id="GO:0006777">
    <property type="term" value="P:Mo-molybdopterin cofactor biosynthetic process"/>
    <property type="evidence" value="ECO:0007669"/>
    <property type="project" value="UniProtKB-UniRule"/>
</dbReference>
<keyword evidence="6" id="KW-0808">Transferase</keyword>
<dbReference type="PROSITE" id="PS01079">
    <property type="entry name" value="MOCF_BIOSYNTHESIS_2"/>
    <property type="match status" value="1"/>
</dbReference>
<keyword evidence="6" id="KW-0500">Molybdenum</keyword>
<dbReference type="Gene3D" id="3.40.190.10">
    <property type="entry name" value="Periplasmic binding protein-like II"/>
    <property type="match status" value="1"/>
</dbReference>
<dbReference type="GO" id="GO:0005829">
    <property type="term" value="C:cytosol"/>
    <property type="evidence" value="ECO:0007669"/>
    <property type="project" value="TreeGrafter"/>
</dbReference>
<dbReference type="SUPFAM" id="SSF53850">
    <property type="entry name" value="Periplasmic binding protein-like II"/>
    <property type="match status" value="1"/>
</dbReference>
<dbReference type="InterPro" id="IPR008284">
    <property type="entry name" value="MoCF_biosynth_CS"/>
</dbReference>
<dbReference type="InterPro" id="IPR005110">
    <property type="entry name" value="MoeA_linker/N"/>
</dbReference>
<dbReference type="OrthoDB" id="9804758at2"/>
<dbReference type="InterPro" id="IPR001453">
    <property type="entry name" value="MoaB/Mog_dom"/>
</dbReference>
<comment type="catalytic activity">
    <reaction evidence="5">
        <text>adenylyl-molybdopterin + molybdate = Mo-molybdopterin + AMP + H(+)</text>
        <dbReference type="Rhea" id="RHEA:35047"/>
        <dbReference type="ChEBI" id="CHEBI:15378"/>
        <dbReference type="ChEBI" id="CHEBI:36264"/>
        <dbReference type="ChEBI" id="CHEBI:62727"/>
        <dbReference type="ChEBI" id="CHEBI:71302"/>
        <dbReference type="ChEBI" id="CHEBI:456215"/>
        <dbReference type="EC" id="2.10.1.1"/>
    </reaction>
</comment>
<evidence type="ECO:0000313" key="8">
    <source>
        <dbReference type="EMBL" id="SPQ00818.1"/>
    </source>
</evidence>
<comment type="similarity">
    <text evidence="3 6">Belongs to the MoeA family.</text>
</comment>
<proteinExistence type="inferred from homology"/>
<dbReference type="InterPro" id="IPR024370">
    <property type="entry name" value="PBP_domain"/>
</dbReference>
<sequence length="644" mass="69577">MRKGIYLENTPLAEALKLWADMIASEGIGPLGGESVPVADSLGRITAEAIFAKLSSPFYHSSAMDGYAVRFAETFGASESDPRRLRLGEETVYVDTGDPLPDGFNAVIMIEDINVIEGSQGQGHIEIIKPAAPWQHVRVIGEDIVSTELIVPENHRMRPVDIGAIISGGHLEVSVRRRPRVVIIPTGSEIVEPGTDLKKGDIIEYNSRILSALVIEWGGLPLRFKPVPDNIGKIKDAINEGCDRGDLIVINAGSSAGSEDFTAKVIAELGEVLLHGINIKPGKPVILGRVKGKPVLGIPGYPVSTYITFNLFAKDLVYKWQGLEGPDPEFMKARLSRQVASSLGQEEFLRVKLGRVGQNLIATPVSRGAGVLMSLVRADGIVRIPAMSEGFGAGTEVDVEMLRGKKDVENTVVCIGSHDNALDILANVLKKNHTAFSLSSAHVGSMGGLIALKKGEAHMAGTHLLDEETGEYNISYIKKILGHRKMLLINLVYRQQGLMVPKGNPKNIQGFGDLTRENVVFINRQTGAGTRLLTDKYLKELGIAPKDVRGYEREEYTHMGVASAVLTGIADTGMGILASAEALGLDFIPLAKERYDLAIPADFVEMPALSAILQIIRQSGEFRTSVEALGGYDISDMGKVMYES</sequence>
<dbReference type="NCBIfam" id="NF011068">
    <property type="entry name" value="PRK14498.1"/>
    <property type="match status" value="1"/>
</dbReference>
<dbReference type="InterPro" id="IPR036425">
    <property type="entry name" value="MoaB/Mog-like_dom_sf"/>
</dbReference>
<dbReference type="Gene3D" id="2.170.190.11">
    <property type="entry name" value="Molybdopterin biosynthesis moea protein, domain 3"/>
    <property type="match status" value="1"/>
</dbReference>
<dbReference type="InterPro" id="IPR036688">
    <property type="entry name" value="MoeA_C_domain_IV_sf"/>
</dbReference>
<dbReference type="Pfam" id="PF12727">
    <property type="entry name" value="PBP_like"/>
    <property type="match status" value="1"/>
</dbReference>
<organism evidence="8 9">
    <name type="scientific">Candidatus Sulfobium mesophilum</name>
    <dbReference type="NCBI Taxonomy" id="2016548"/>
    <lineage>
        <taxon>Bacteria</taxon>
        <taxon>Pseudomonadati</taxon>
        <taxon>Nitrospirota</taxon>
        <taxon>Nitrospiria</taxon>
        <taxon>Nitrospirales</taxon>
        <taxon>Nitrospiraceae</taxon>
        <taxon>Candidatus Sulfobium</taxon>
    </lineage>
</organism>
<feature type="domain" description="MoaB/Mog" evidence="7">
    <location>
        <begin position="182"/>
        <end position="319"/>
    </location>
</feature>
<evidence type="ECO:0000256" key="5">
    <source>
        <dbReference type="ARBA" id="ARBA00047317"/>
    </source>
</evidence>
<comment type="function">
    <text evidence="1 6">Catalyzes the insertion of molybdate into adenylated molybdopterin with the concomitant release of AMP.</text>
</comment>
<dbReference type="EC" id="2.10.1.1" evidence="6"/>
<evidence type="ECO:0000256" key="3">
    <source>
        <dbReference type="ARBA" id="ARBA00010763"/>
    </source>
</evidence>
<dbReference type="SUPFAM" id="SSF53218">
    <property type="entry name" value="Molybdenum cofactor biosynthesis proteins"/>
    <property type="match status" value="1"/>
</dbReference>
<evidence type="ECO:0000256" key="6">
    <source>
        <dbReference type="RuleBase" id="RU365090"/>
    </source>
</evidence>
<keyword evidence="9" id="KW-1185">Reference proteome</keyword>
<dbReference type="SUPFAM" id="SSF63867">
    <property type="entry name" value="MoeA C-terminal domain-like"/>
    <property type="match status" value="1"/>
</dbReference>
<comment type="pathway">
    <text evidence="2 6">Cofactor biosynthesis; molybdopterin biosynthesis.</text>
</comment>
<dbReference type="SUPFAM" id="SSF63882">
    <property type="entry name" value="MoeA N-terminal region -like"/>
    <property type="match status" value="1"/>
</dbReference>
<dbReference type="GO" id="GO:0046872">
    <property type="term" value="F:metal ion binding"/>
    <property type="evidence" value="ECO:0007669"/>
    <property type="project" value="UniProtKB-UniRule"/>
</dbReference>
<dbReference type="Gene3D" id="3.40.980.10">
    <property type="entry name" value="MoaB/Mog-like domain"/>
    <property type="match status" value="1"/>
</dbReference>
<dbReference type="Pfam" id="PF03453">
    <property type="entry name" value="MoeA_N"/>
    <property type="match status" value="1"/>
</dbReference>
<keyword evidence="6" id="KW-0479">Metal-binding</keyword>
<dbReference type="InterPro" id="IPR038987">
    <property type="entry name" value="MoeA-like"/>
</dbReference>
<dbReference type="Pfam" id="PF03454">
    <property type="entry name" value="MoeA_C"/>
    <property type="match status" value="1"/>
</dbReference>
<dbReference type="EMBL" id="OUUY01000080">
    <property type="protein sequence ID" value="SPQ00818.1"/>
    <property type="molecule type" value="Genomic_DNA"/>
</dbReference>
<dbReference type="UniPathway" id="UPA00344"/>
<keyword evidence="4 6" id="KW-0501">Molybdenum cofactor biosynthesis</keyword>